<sequence length="88" mass="9727">MLFFSLTSHAESQLNATMLALPCTGCHGSEGESQQAIPSLNVMSGEQIYLAMRSFKNDQRHATLMNRIAKGYSDSELRLIADYFGVKP</sequence>
<feature type="domain" description="Cytochrome c" evidence="4">
    <location>
        <begin position="10"/>
        <end position="88"/>
    </location>
</feature>
<dbReference type="GO" id="GO:0046872">
    <property type="term" value="F:metal ion binding"/>
    <property type="evidence" value="ECO:0007669"/>
    <property type="project" value="UniProtKB-KW"/>
</dbReference>
<evidence type="ECO:0000256" key="1">
    <source>
        <dbReference type="ARBA" id="ARBA00022617"/>
    </source>
</evidence>
<dbReference type="GO" id="GO:0009055">
    <property type="term" value="F:electron transfer activity"/>
    <property type="evidence" value="ECO:0007669"/>
    <property type="project" value="InterPro"/>
</dbReference>
<evidence type="ECO:0000256" key="2">
    <source>
        <dbReference type="ARBA" id="ARBA00022723"/>
    </source>
</evidence>
<dbReference type="GO" id="GO:0020037">
    <property type="term" value="F:heme binding"/>
    <property type="evidence" value="ECO:0007669"/>
    <property type="project" value="InterPro"/>
</dbReference>
<dbReference type="PROSITE" id="PS51007">
    <property type="entry name" value="CYTC"/>
    <property type="match status" value="1"/>
</dbReference>
<dbReference type="EMBL" id="UOFP01000051">
    <property type="protein sequence ID" value="VAW84525.1"/>
    <property type="molecule type" value="Genomic_DNA"/>
</dbReference>
<dbReference type="Gene3D" id="1.10.760.10">
    <property type="entry name" value="Cytochrome c-like domain"/>
    <property type="match status" value="1"/>
</dbReference>
<dbReference type="InterPro" id="IPR009056">
    <property type="entry name" value="Cyt_c-like_dom"/>
</dbReference>
<name>A0A3B0YUB4_9ZZZZ</name>
<dbReference type="AlphaFoldDB" id="A0A3B0YUB4"/>
<keyword evidence="3" id="KW-0408">Iron</keyword>
<evidence type="ECO:0000259" key="4">
    <source>
        <dbReference type="PROSITE" id="PS51007"/>
    </source>
</evidence>
<proteinExistence type="predicted"/>
<organism evidence="5">
    <name type="scientific">hydrothermal vent metagenome</name>
    <dbReference type="NCBI Taxonomy" id="652676"/>
    <lineage>
        <taxon>unclassified sequences</taxon>
        <taxon>metagenomes</taxon>
        <taxon>ecological metagenomes</taxon>
    </lineage>
</organism>
<gene>
    <name evidence="5" type="ORF">MNBD_GAMMA18-2383</name>
</gene>
<accession>A0A3B0YUB4</accession>
<reference evidence="5" key="1">
    <citation type="submission" date="2018-06" db="EMBL/GenBank/DDBJ databases">
        <authorList>
            <person name="Zhirakovskaya E."/>
        </authorList>
    </citation>
    <scope>NUCLEOTIDE SEQUENCE</scope>
</reference>
<dbReference type="InterPro" id="IPR036909">
    <property type="entry name" value="Cyt_c-like_dom_sf"/>
</dbReference>
<keyword evidence="1" id="KW-0349">Heme</keyword>
<evidence type="ECO:0000313" key="5">
    <source>
        <dbReference type="EMBL" id="VAW84525.1"/>
    </source>
</evidence>
<protein>
    <recommendedName>
        <fullName evidence="4">Cytochrome c domain-containing protein</fullName>
    </recommendedName>
</protein>
<evidence type="ECO:0000256" key="3">
    <source>
        <dbReference type="ARBA" id="ARBA00023004"/>
    </source>
</evidence>
<keyword evidence="2" id="KW-0479">Metal-binding</keyword>
<dbReference type="SUPFAM" id="SSF46626">
    <property type="entry name" value="Cytochrome c"/>
    <property type="match status" value="1"/>
</dbReference>